<dbReference type="InterPro" id="IPR057661">
    <property type="entry name" value="RsdA/BaiN/AoA(So)_Rossmann"/>
</dbReference>
<evidence type="ECO:0000256" key="1">
    <source>
        <dbReference type="ARBA" id="ARBA00001974"/>
    </source>
</evidence>
<reference evidence="6 7" key="2">
    <citation type="journal article" date="2012" name="Stand. Genomic Sci.">
        <title>Complete genome sequence of the aquatic bacterium Runella slithyformis type strain (LSU 4(T)).</title>
        <authorList>
            <person name="Copeland A."/>
            <person name="Zhang X."/>
            <person name="Misra M."/>
            <person name="Lapidus A."/>
            <person name="Nolan M."/>
            <person name="Lucas S."/>
            <person name="Deshpande S."/>
            <person name="Cheng J.F."/>
            <person name="Tapia R."/>
            <person name="Goodwin L.A."/>
            <person name="Pitluck S."/>
            <person name="Liolios K."/>
            <person name="Pagani I."/>
            <person name="Ivanova N."/>
            <person name="Mikhailova N."/>
            <person name="Pati A."/>
            <person name="Chen A."/>
            <person name="Palaniappan K."/>
            <person name="Land M."/>
            <person name="Hauser L."/>
            <person name="Pan C."/>
            <person name="Jeffries C.D."/>
            <person name="Detter J.C."/>
            <person name="Brambilla E.M."/>
            <person name="Rohde M."/>
            <person name="Djao O.D."/>
            <person name="Goker M."/>
            <person name="Sikorski J."/>
            <person name="Tindall B.J."/>
            <person name="Woyke T."/>
            <person name="Bristow J."/>
            <person name="Eisen J.A."/>
            <person name="Markowitz V."/>
            <person name="Hugenholtz P."/>
            <person name="Kyrpides N.C."/>
            <person name="Klenk H.P."/>
            <person name="Mavromatis K."/>
        </authorList>
    </citation>
    <scope>NUCLEOTIDE SEQUENCE [LARGE SCALE GENOMIC DNA]</scope>
    <source>
        <strain evidence="7">ATCC 29530 / DSM 19594 / LMG 11500 / NCIMB 11436 / LSU 4</strain>
    </source>
</reference>
<name>A0A7U3ZNE9_RUNSL</name>
<evidence type="ECO:0000313" key="6">
    <source>
        <dbReference type="EMBL" id="AEI50404.1"/>
    </source>
</evidence>
<keyword evidence="7" id="KW-1185">Reference proteome</keyword>
<reference evidence="7" key="1">
    <citation type="submission" date="2011-06" db="EMBL/GenBank/DDBJ databases">
        <title>The complete genome of chromosome of Runella slithyformis DSM 19594.</title>
        <authorList>
            <consortium name="US DOE Joint Genome Institute (JGI-PGF)"/>
            <person name="Lucas S."/>
            <person name="Han J."/>
            <person name="Lapidus A."/>
            <person name="Bruce D."/>
            <person name="Goodwin L."/>
            <person name="Pitluck S."/>
            <person name="Peters L."/>
            <person name="Kyrpides N."/>
            <person name="Mavromatis K."/>
            <person name="Ivanova N."/>
            <person name="Ovchinnikova G."/>
            <person name="Zhang X."/>
            <person name="Misra M."/>
            <person name="Detter J.C."/>
            <person name="Tapia R."/>
            <person name="Han C."/>
            <person name="Land M."/>
            <person name="Hauser L."/>
            <person name="Markowitz V."/>
            <person name="Cheng J.-F."/>
            <person name="Hugenholtz P."/>
            <person name="Woyke T."/>
            <person name="Wu D."/>
            <person name="Tindall B."/>
            <person name="Faehrich R."/>
            <person name="Brambilla E."/>
            <person name="Klenk H.-P."/>
            <person name="Eisen J.A."/>
        </authorList>
    </citation>
    <scope>NUCLEOTIDE SEQUENCE [LARGE SCALE GENOMIC DNA]</scope>
    <source>
        <strain evidence="7">ATCC 29530 / DSM 19594 / LMG 11500 / NCIMB 11436 / LSU 4</strain>
    </source>
</reference>
<dbReference type="KEGG" id="rsi:Runsl_4055"/>
<dbReference type="Gene3D" id="2.40.30.10">
    <property type="entry name" value="Translation factors"/>
    <property type="match status" value="1"/>
</dbReference>
<evidence type="ECO:0000259" key="5">
    <source>
        <dbReference type="Pfam" id="PF22780"/>
    </source>
</evidence>
<dbReference type="SUPFAM" id="SSF51905">
    <property type="entry name" value="FAD/NAD(P)-binding domain"/>
    <property type="match status" value="1"/>
</dbReference>
<dbReference type="EMBL" id="CP002859">
    <property type="protein sequence ID" value="AEI50404.1"/>
    <property type="molecule type" value="Genomic_DNA"/>
</dbReference>
<evidence type="ECO:0000256" key="2">
    <source>
        <dbReference type="ARBA" id="ARBA00022630"/>
    </source>
</evidence>
<feature type="domain" description="RsdA/BaiN/AoA(So)-like Rossmann fold-like" evidence="4">
    <location>
        <begin position="5"/>
        <end position="404"/>
    </location>
</feature>
<dbReference type="SUPFAM" id="SSF160996">
    <property type="entry name" value="HI0933 insert domain-like"/>
    <property type="match status" value="1"/>
</dbReference>
<accession>A0A7U3ZNE9</accession>
<protein>
    <submittedName>
        <fullName evidence="6">HI0933 family protein</fullName>
    </submittedName>
</protein>
<dbReference type="InterPro" id="IPR023166">
    <property type="entry name" value="BaiN-like_dom_sf"/>
</dbReference>
<dbReference type="Gene3D" id="1.10.8.260">
    <property type="entry name" value="HI0933 insert domain-like"/>
    <property type="match status" value="1"/>
</dbReference>
<dbReference type="InterPro" id="IPR036188">
    <property type="entry name" value="FAD/NAD-bd_sf"/>
</dbReference>
<gene>
    <name evidence="6" type="ordered locus">Runsl_4055</name>
</gene>
<dbReference type="InterPro" id="IPR055178">
    <property type="entry name" value="RsdA/BaiN/AoA(So)-like_dom"/>
</dbReference>
<organism evidence="6 7">
    <name type="scientific">Runella slithyformis (strain ATCC 29530 / DSM 19594 / LMG 11500 / NCIMB 11436 / LSU 4)</name>
    <dbReference type="NCBI Taxonomy" id="761193"/>
    <lineage>
        <taxon>Bacteria</taxon>
        <taxon>Pseudomonadati</taxon>
        <taxon>Bacteroidota</taxon>
        <taxon>Cytophagia</taxon>
        <taxon>Cytophagales</taxon>
        <taxon>Spirosomataceae</taxon>
        <taxon>Runella</taxon>
    </lineage>
</organism>
<dbReference type="PRINTS" id="PR00368">
    <property type="entry name" value="FADPNR"/>
</dbReference>
<keyword evidence="2" id="KW-0285">Flavoprotein</keyword>
<dbReference type="PRINTS" id="PR00411">
    <property type="entry name" value="PNDRDTASEI"/>
</dbReference>
<dbReference type="Proteomes" id="UP000000493">
    <property type="component" value="Chromosome"/>
</dbReference>
<feature type="domain" description="RsdA/BaiN/AoA(So)-like insert" evidence="5">
    <location>
        <begin position="190"/>
        <end position="351"/>
    </location>
</feature>
<dbReference type="AlphaFoldDB" id="A0A7U3ZNE9"/>
<evidence type="ECO:0000256" key="3">
    <source>
        <dbReference type="ARBA" id="ARBA00022827"/>
    </source>
</evidence>
<proteinExistence type="predicted"/>
<dbReference type="Gene3D" id="3.50.50.60">
    <property type="entry name" value="FAD/NAD(P)-binding domain"/>
    <property type="match status" value="1"/>
</dbReference>
<dbReference type="NCBIfam" id="TIGR00275">
    <property type="entry name" value="aminoacetone oxidase family FAD-binding enzyme"/>
    <property type="match status" value="1"/>
</dbReference>
<dbReference type="RefSeq" id="WP_013929702.1">
    <property type="nucleotide sequence ID" value="NC_015703.1"/>
</dbReference>
<evidence type="ECO:0000313" key="7">
    <source>
        <dbReference type="Proteomes" id="UP000000493"/>
    </source>
</evidence>
<keyword evidence="3" id="KW-0274">FAD</keyword>
<comment type="cofactor">
    <cofactor evidence="1">
        <name>FAD</name>
        <dbReference type="ChEBI" id="CHEBI:57692"/>
    </cofactor>
</comment>
<dbReference type="InterPro" id="IPR004792">
    <property type="entry name" value="BaiN-like"/>
</dbReference>
<sequence length="416" mass="44933">MQPLQLIVIGGGAAGFMGAITAAETNPGASVILLEKNKTLLNKVRISGGGRCNVTNAVATVPELVKGYPRGAKFLRPLFEIFNNQHTVEWFERRGVALKTEPDGRMFPVTNTSDTIVDCLMKTALKAGVQIRTSAGVSQLKPGGAGIEVVLQSGEILHADRVLVTSGGHPQLNGYAWLAELGVGIVEPVPSLFTFNVPVLPFKDLMGVSVSGVGVKLAGSKLAETGPLLFTHWGVSGPAVLKLSAWGARELSDKNYQFVSLINFTNKKPNEILQQLTDFQRDSGWRAKFVPTQAPFGLPQRLWKQLVELANIPDTMRWADVPAKNMNRLVEHLTNFQLDVRGKTTFKEEFVTCGGVALTDVHPKTLESRRVPGLYFAGEVLDIDGITGGYNFQAAWTTAYVAGSQLGIPVEQVSLA</sequence>
<dbReference type="Pfam" id="PF03486">
    <property type="entry name" value="HI0933_like"/>
    <property type="match status" value="1"/>
</dbReference>
<evidence type="ECO:0000259" key="4">
    <source>
        <dbReference type="Pfam" id="PF03486"/>
    </source>
</evidence>
<dbReference type="Pfam" id="PF22780">
    <property type="entry name" value="HI0933_like_1st"/>
    <property type="match status" value="1"/>
</dbReference>
<dbReference type="PANTHER" id="PTHR42887:SF2">
    <property type="entry name" value="OS12G0638800 PROTEIN"/>
    <property type="match status" value="1"/>
</dbReference>
<dbReference type="PANTHER" id="PTHR42887">
    <property type="entry name" value="OS12G0638800 PROTEIN"/>
    <property type="match status" value="1"/>
</dbReference>